<dbReference type="EMBL" id="MIFZ01000097">
    <property type="protein sequence ID" value="OSY53249.1"/>
    <property type="molecule type" value="Genomic_DNA"/>
</dbReference>
<gene>
    <name evidence="3" type="ORF">BG846_01086</name>
    <name evidence="2" type="ORF">K701_08140</name>
    <name evidence="1" type="ORF">K701_22240</name>
</gene>
<accession>A0A1Y2P1Y5</accession>
<dbReference type="AlphaFoldDB" id="A0A1Y2P1Y5"/>
<reference evidence="1 5" key="1">
    <citation type="submission" date="2013-05" db="EMBL/GenBank/DDBJ databases">
        <title>Genome Sequence of Streptomyces fradiae.</title>
        <authorList>
            <person name="Kirby R."/>
        </authorList>
    </citation>
    <scope>NUCLEOTIDE SEQUENCE [LARGE SCALE GENOMIC DNA]</scope>
    <source>
        <strain evidence="1 5">ATCC 10745</strain>
    </source>
</reference>
<dbReference type="SUPFAM" id="SSF48613">
    <property type="entry name" value="Heme oxygenase-like"/>
    <property type="match status" value="1"/>
</dbReference>
<protein>
    <recommendedName>
        <fullName evidence="6">Thiaminase-2/PQQC domain-containing protein</fullName>
    </recommendedName>
</protein>
<sequence>MHGESGENLVSILRQARGGNPPENALLDIARDGKLTTDHLRRLVAVEWQCHAVELSAYGLMSARFPRRPAVRLYGRLTELVVGAQPKLAACAEAFGMGPDDLWYRPRTYETFAFDGMLAYVAANGSQAATALALHTDVELYFGDCARLVRLAREQGVEAPDEFFRYYEGDPSTGLLDLAAEVAEDGVRNGDDPQEAILLARLLEQGIGLFWRSAAGLDVTPVHVPSRESLEGAAGIGAE</sequence>
<dbReference type="Proteomes" id="UP000731519">
    <property type="component" value="Unassembled WGS sequence"/>
</dbReference>
<dbReference type="GeneID" id="91406081"/>
<evidence type="ECO:0000313" key="4">
    <source>
        <dbReference type="Proteomes" id="UP000194318"/>
    </source>
</evidence>
<evidence type="ECO:0008006" key="6">
    <source>
        <dbReference type="Google" id="ProtNLM"/>
    </source>
</evidence>
<dbReference type="Proteomes" id="UP000194318">
    <property type="component" value="Unassembled WGS sequence"/>
</dbReference>
<dbReference type="RefSeq" id="WP_031128730.1">
    <property type="nucleotide sequence ID" value="NZ_ASYR01000008.1"/>
</dbReference>
<evidence type="ECO:0000313" key="3">
    <source>
        <dbReference type="EMBL" id="OSY53249.1"/>
    </source>
</evidence>
<evidence type="ECO:0000313" key="1">
    <source>
        <dbReference type="EMBL" id="KAF0647682.1"/>
    </source>
</evidence>
<dbReference type="InterPro" id="IPR016084">
    <property type="entry name" value="Haem_Oase-like_multi-hlx"/>
</dbReference>
<evidence type="ECO:0000313" key="5">
    <source>
        <dbReference type="Proteomes" id="UP000731519"/>
    </source>
</evidence>
<proteinExistence type="predicted"/>
<reference evidence="3 4" key="2">
    <citation type="submission" date="2016-09" db="EMBL/GenBank/DDBJ databases">
        <title>Streptomyces fradiae DSM40063, a candidate organism with high potential of specific P450 cytochromes.</title>
        <authorList>
            <person name="Grumaz C."/>
            <person name="Vainshtein Y."/>
            <person name="Kirstahler P."/>
            <person name="Sohn K."/>
        </authorList>
    </citation>
    <scope>NUCLEOTIDE SEQUENCE [LARGE SCALE GENOMIC DNA]</scope>
    <source>
        <strain evidence="3 4">DSM 40063</strain>
    </source>
</reference>
<name>A0A1Y2P1Y5_STRFR</name>
<evidence type="ECO:0000313" key="2">
    <source>
        <dbReference type="EMBL" id="KAF0650533.1"/>
    </source>
</evidence>
<keyword evidence="5" id="KW-1185">Reference proteome</keyword>
<dbReference type="EMBL" id="ASYR01000008">
    <property type="protein sequence ID" value="KAF0650533.1"/>
    <property type="molecule type" value="Genomic_DNA"/>
</dbReference>
<comment type="caution">
    <text evidence="3">The sequence shown here is derived from an EMBL/GenBank/DDBJ whole genome shotgun (WGS) entry which is preliminary data.</text>
</comment>
<organism evidence="3 4">
    <name type="scientific">Streptomyces fradiae ATCC 10745 = DSM 40063</name>
    <dbReference type="NCBI Taxonomy" id="1319510"/>
    <lineage>
        <taxon>Bacteria</taxon>
        <taxon>Bacillati</taxon>
        <taxon>Actinomycetota</taxon>
        <taxon>Actinomycetes</taxon>
        <taxon>Kitasatosporales</taxon>
        <taxon>Streptomycetaceae</taxon>
        <taxon>Streptomyces</taxon>
    </lineage>
</organism>
<dbReference type="EMBL" id="ASYR01000033">
    <property type="protein sequence ID" value="KAF0647682.1"/>
    <property type="molecule type" value="Genomic_DNA"/>
</dbReference>